<dbReference type="GO" id="GO:1900376">
    <property type="term" value="P:regulation of secondary metabolite biosynthetic process"/>
    <property type="evidence" value="ECO:0007669"/>
    <property type="project" value="TreeGrafter"/>
</dbReference>
<comment type="subcellular location">
    <subcellularLocation>
        <location evidence="1">Cytoplasm</location>
    </subcellularLocation>
</comment>
<dbReference type="OrthoDB" id="8659436at2"/>
<keyword evidence="7" id="KW-0238">DNA-binding</keyword>
<protein>
    <recommendedName>
        <fullName evidence="10">Transcriptional regulator ZurR</fullName>
    </recommendedName>
    <alternativeName>
        <fullName evidence="11">Zinc uptake regulator</fullName>
    </alternativeName>
</protein>
<feature type="binding site" evidence="12">
    <location>
        <position position="137"/>
    </location>
    <ligand>
        <name>Zn(2+)</name>
        <dbReference type="ChEBI" id="CHEBI:29105"/>
    </ligand>
</feature>
<dbReference type="Pfam" id="PF01475">
    <property type="entry name" value="FUR"/>
    <property type="match status" value="1"/>
</dbReference>
<evidence type="ECO:0000256" key="5">
    <source>
        <dbReference type="ARBA" id="ARBA00022833"/>
    </source>
</evidence>
<dbReference type="InterPro" id="IPR002481">
    <property type="entry name" value="FUR"/>
</dbReference>
<dbReference type="InterPro" id="IPR043135">
    <property type="entry name" value="Fur_C"/>
</dbReference>
<gene>
    <name evidence="14" type="primary">zur</name>
    <name evidence="14" type="ORF">NCTC10815_00529</name>
</gene>
<evidence type="ECO:0000313" key="14">
    <source>
        <dbReference type="EMBL" id="STY43241.1"/>
    </source>
</evidence>
<evidence type="ECO:0000256" key="4">
    <source>
        <dbReference type="ARBA" id="ARBA00022491"/>
    </source>
</evidence>
<dbReference type="AlphaFoldDB" id="A0A378MA95"/>
<evidence type="ECO:0000313" key="15">
    <source>
        <dbReference type="Proteomes" id="UP000254879"/>
    </source>
</evidence>
<dbReference type="GO" id="GO:0008270">
    <property type="term" value="F:zinc ion binding"/>
    <property type="evidence" value="ECO:0007669"/>
    <property type="project" value="TreeGrafter"/>
</dbReference>
<evidence type="ECO:0000256" key="7">
    <source>
        <dbReference type="ARBA" id="ARBA00023125"/>
    </source>
</evidence>
<evidence type="ECO:0000256" key="2">
    <source>
        <dbReference type="ARBA" id="ARBA00007957"/>
    </source>
</evidence>
<keyword evidence="5 12" id="KW-0862">Zinc</keyword>
<evidence type="ECO:0000256" key="13">
    <source>
        <dbReference type="PIRSR" id="PIRSR602481-2"/>
    </source>
</evidence>
<comment type="function">
    <text evidence="9">Probably required for the zinc-specific repression of the operon zuRMA implicated in zinc uptake.</text>
</comment>
<feature type="binding site" evidence="12">
    <location>
        <position position="97"/>
    </location>
    <ligand>
        <name>Zn(2+)</name>
        <dbReference type="ChEBI" id="CHEBI:29105"/>
    </ligand>
</feature>
<dbReference type="InterPro" id="IPR036388">
    <property type="entry name" value="WH-like_DNA-bd_sf"/>
</dbReference>
<evidence type="ECO:0000256" key="11">
    <source>
        <dbReference type="ARBA" id="ARBA00083095"/>
    </source>
</evidence>
<evidence type="ECO:0000256" key="3">
    <source>
        <dbReference type="ARBA" id="ARBA00022490"/>
    </source>
</evidence>
<keyword evidence="13" id="KW-0408">Iron</keyword>
<comment type="similarity">
    <text evidence="2">Belongs to the Fur family.</text>
</comment>
<dbReference type="RefSeq" id="WP_003755854.1">
    <property type="nucleotide sequence ID" value="NZ_CABKNG010000001.1"/>
</dbReference>
<dbReference type="SUPFAM" id="SSF46785">
    <property type="entry name" value="Winged helix' DNA-binding domain"/>
    <property type="match status" value="1"/>
</dbReference>
<dbReference type="FunFam" id="3.30.1490.190:FF:000005">
    <property type="entry name" value="Fur family transcriptional regulator"/>
    <property type="match status" value="1"/>
</dbReference>
<dbReference type="GO" id="GO:0045892">
    <property type="term" value="P:negative regulation of DNA-templated transcription"/>
    <property type="evidence" value="ECO:0007669"/>
    <property type="project" value="TreeGrafter"/>
</dbReference>
<comment type="cofactor">
    <cofactor evidence="13">
        <name>Mn(2+)</name>
        <dbReference type="ChEBI" id="CHEBI:29035"/>
    </cofactor>
    <cofactor evidence="13">
        <name>Fe(2+)</name>
        <dbReference type="ChEBI" id="CHEBI:29033"/>
    </cofactor>
    <text evidence="13">Binds 1 Mn(2+) or Fe(2+) ion per subunit.</text>
</comment>
<dbReference type="CDD" id="cd07153">
    <property type="entry name" value="Fur_like"/>
    <property type="match status" value="1"/>
</dbReference>
<dbReference type="Proteomes" id="UP000254879">
    <property type="component" value="Unassembled WGS sequence"/>
</dbReference>
<evidence type="ECO:0000256" key="8">
    <source>
        <dbReference type="ARBA" id="ARBA00023163"/>
    </source>
</evidence>
<feature type="binding site" evidence="13">
    <location>
        <position position="126"/>
    </location>
    <ligand>
        <name>Fe cation</name>
        <dbReference type="ChEBI" id="CHEBI:24875"/>
    </ligand>
</feature>
<proteinExistence type="inferred from homology"/>
<accession>A0A378MA95</accession>
<dbReference type="Gene3D" id="1.10.10.10">
    <property type="entry name" value="Winged helix-like DNA-binding domain superfamily/Winged helix DNA-binding domain"/>
    <property type="match status" value="1"/>
</dbReference>
<feature type="binding site" evidence="13">
    <location>
        <position position="91"/>
    </location>
    <ligand>
        <name>Fe cation</name>
        <dbReference type="ChEBI" id="CHEBI:24875"/>
    </ligand>
</feature>
<organism evidence="14 15">
    <name type="scientific">Listeria grayi</name>
    <name type="common">Listeria murrayi</name>
    <dbReference type="NCBI Taxonomy" id="1641"/>
    <lineage>
        <taxon>Bacteria</taxon>
        <taxon>Bacillati</taxon>
        <taxon>Bacillota</taxon>
        <taxon>Bacilli</taxon>
        <taxon>Bacillales</taxon>
        <taxon>Listeriaceae</taxon>
        <taxon>Listeria</taxon>
    </lineage>
</organism>
<dbReference type="EMBL" id="UGPG01000001">
    <property type="protein sequence ID" value="STY43241.1"/>
    <property type="molecule type" value="Genomic_DNA"/>
</dbReference>
<evidence type="ECO:0000256" key="6">
    <source>
        <dbReference type="ARBA" id="ARBA00023015"/>
    </source>
</evidence>
<sequence>MTLTVTEAIDKMKDQGYKQTEKRCFILDLFAKKNSYLTAKDVLDNMKDSFPGISFDTIYRNLSLFVDLEIFEETELSGEKNFRLACSHMHHHHHFICMECGKTKEIMLCPMDFLQESLPGYQINGHKFEVYGLCPNCAAKQAS</sequence>
<dbReference type="PANTHER" id="PTHR33202">
    <property type="entry name" value="ZINC UPTAKE REGULATION PROTEIN"/>
    <property type="match status" value="1"/>
</dbReference>
<dbReference type="PANTHER" id="PTHR33202:SF1">
    <property type="entry name" value="FERRIC UPTAKE REGULATION PROTEIN"/>
    <property type="match status" value="1"/>
</dbReference>
<name>A0A378MA95_LISGR</name>
<feature type="binding site" evidence="12">
    <location>
        <position position="134"/>
    </location>
    <ligand>
        <name>Zn(2+)</name>
        <dbReference type="ChEBI" id="CHEBI:29105"/>
    </ligand>
</feature>
<comment type="cofactor">
    <cofactor evidence="12">
        <name>Zn(2+)</name>
        <dbReference type="ChEBI" id="CHEBI:29105"/>
    </cofactor>
    <text evidence="12">Binds 1 zinc ion per subunit.</text>
</comment>
<reference evidence="14 15" key="1">
    <citation type="submission" date="2018-06" db="EMBL/GenBank/DDBJ databases">
        <authorList>
            <consortium name="Pathogen Informatics"/>
            <person name="Doyle S."/>
        </authorList>
    </citation>
    <scope>NUCLEOTIDE SEQUENCE [LARGE SCALE GENOMIC DNA]</scope>
    <source>
        <strain evidence="15">NCTC 10815</strain>
    </source>
</reference>
<evidence type="ECO:0000256" key="1">
    <source>
        <dbReference type="ARBA" id="ARBA00004496"/>
    </source>
</evidence>
<dbReference type="Gene3D" id="3.30.1490.190">
    <property type="match status" value="1"/>
</dbReference>
<keyword evidence="4" id="KW-0678">Repressor</keyword>
<evidence type="ECO:0000256" key="12">
    <source>
        <dbReference type="PIRSR" id="PIRSR602481-1"/>
    </source>
</evidence>
<feature type="binding site" evidence="12">
    <location>
        <position position="100"/>
    </location>
    <ligand>
        <name>Zn(2+)</name>
        <dbReference type="ChEBI" id="CHEBI:29105"/>
    </ligand>
</feature>
<dbReference type="InterPro" id="IPR036390">
    <property type="entry name" value="WH_DNA-bd_sf"/>
</dbReference>
<keyword evidence="3" id="KW-0963">Cytoplasm</keyword>
<dbReference type="GO" id="GO:0000976">
    <property type="term" value="F:transcription cis-regulatory region binding"/>
    <property type="evidence" value="ECO:0007669"/>
    <property type="project" value="TreeGrafter"/>
</dbReference>
<evidence type="ECO:0000256" key="9">
    <source>
        <dbReference type="ARBA" id="ARBA00053207"/>
    </source>
</evidence>
<keyword evidence="6" id="KW-0805">Transcription regulation</keyword>
<keyword evidence="8" id="KW-0804">Transcription</keyword>
<dbReference type="GO" id="GO:0005737">
    <property type="term" value="C:cytoplasm"/>
    <property type="evidence" value="ECO:0007669"/>
    <property type="project" value="UniProtKB-SubCell"/>
</dbReference>
<dbReference type="GO" id="GO:0003700">
    <property type="term" value="F:DNA-binding transcription factor activity"/>
    <property type="evidence" value="ECO:0007669"/>
    <property type="project" value="InterPro"/>
</dbReference>
<keyword evidence="12" id="KW-0479">Metal-binding</keyword>
<evidence type="ECO:0000256" key="10">
    <source>
        <dbReference type="ARBA" id="ARBA00074815"/>
    </source>
</evidence>